<evidence type="ECO:0000313" key="2">
    <source>
        <dbReference type="Proteomes" id="UP000572007"/>
    </source>
</evidence>
<comment type="caution">
    <text evidence="1">The sequence shown here is derived from an EMBL/GenBank/DDBJ whole genome shotgun (WGS) entry which is preliminary data.</text>
</comment>
<dbReference type="Proteomes" id="UP000572007">
    <property type="component" value="Unassembled WGS sequence"/>
</dbReference>
<gene>
    <name evidence="1" type="ORF">HGA10_23820</name>
</gene>
<evidence type="ECO:0000313" key="1">
    <source>
        <dbReference type="EMBL" id="NKX90318.1"/>
    </source>
</evidence>
<protein>
    <submittedName>
        <fullName evidence="1">Uncharacterized protein</fullName>
    </submittedName>
</protein>
<accession>A0A846WDF1</accession>
<sequence length="251" mass="27640">MSVVSETVHAGTFGWAIEGSCSECEHIRHASGEGISTEVRAAIIADNGSSGLRIVDPDPPVGAMMRVIRSRESLPLHELRDAAGDLVANGRLGTLAEMSLLRERLEDHGVRAEVVFATPRPSGRTISLVKRVVHLSPPKRLGDPDTRTALVPHSLTEAEAELLAEYLESATALAIAASRVPDRMTGRLLVRPGVMTDGEWVWNLDWADYVRAYRVDPSQQFRDHARRRDYVPVELHEDRVQEVARALHIPG</sequence>
<dbReference type="EMBL" id="JAAXOM010000006">
    <property type="protein sequence ID" value="NKX90318.1"/>
    <property type="molecule type" value="Genomic_DNA"/>
</dbReference>
<proteinExistence type="predicted"/>
<dbReference type="RefSeq" id="WP_157105073.1">
    <property type="nucleotide sequence ID" value="NZ_JAAXOM010000006.1"/>
</dbReference>
<name>A0A846WDF1_9NOCA</name>
<keyword evidence="2" id="KW-1185">Reference proteome</keyword>
<reference evidence="1 2" key="1">
    <citation type="submission" date="2020-04" db="EMBL/GenBank/DDBJ databases">
        <title>MicrobeNet Type strains.</title>
        <authorList>
            <person name="Nicholson A.C."/>
        </authorList>
    </citation>
    <scope>NUCLEOTIDE SEQUENCE [LARGE SCALE GENOMIC DNA]</scope>
    <source>
        <strain evidence="1 2">DSM 44960</strain>
    </source>
</reference>
<organism evidence="1 2">
    <name type="scientific">Nocardia coubleae</name>
    <dbReference type="NCBI Taxonomy" id="356147"/>
    <lineage>
        <taxon>Bacteria</taxon>
        <taxon>Bacillati</taxon>
        <taxon>Actinomycetota</taxon>
        <taxon>Actinomycetes</taxon>
        <taxon>Mycobacteriales</taxon>
        <taxon>Nocardiaceae</taxon>
        <taxon>Nocardia</taxon>
    </lineage>
</organism>
<dbReference type="AlphaFoldDB" id="A0A846WDF1"/>